<dbReference type="AlphaFoldDB" id="A0A4V6N719"/>
<dbReference type="InterPro" id="IPR014001">
    <property type="entry name" value="Helicase_ATP-bd"/>
</dbReference>
<reference evidence="7 8" key="1">
    <citation type="submission" date="2018-11" db="EMBL/GenBank/DDBJ databases">
        <title>Genome assembly of Steccherinum ochraceum LE-BIN_3174, the white-rot fungus of the Steccherinaceae family (The Residual Polyporoid clade, Polyporales, Basidiomycota).</title>
        <authorList>
            <person name="Fedorova T.V."/>
            <person name="Glazunova O.A."/>
            <person name="Landesman E.O."/>
            <person name="Moiseenko K.V."/>
            <person name="Psurtseva N.V."/>
            <person name="Savinova O.S."/>
            <person name="Shakhova N.V."/>
            <person name="Tyazhelova T.V."/>
            <person name="Vasina D.V."/>
        </authorList>
    </citation>
    <scope>NUCLEOTIDE SEQUENCE [LARGE SCALE GENOMIC DNA]</scope>
    <source>
        <strain evidence="7 8">LE-BIN_3174</strain>
    </source>
</reference>
<dbReference type="GO" id="GO:0005524">
    <property type="term" value="F:ATP binding"/>
    <property type="evidence" value="ECO:0007669"/>
    <property type="project" value="InterPro"/>
</dbReference>
<dbReference type="GO" id="GO:0044027">
    <property type="term" value="P:negative regulation of gene expression via chromosomal CpG island methylation"/>
    <property type="evidence" value="ECO:0007669"/>
    <property type="project" value="TreeGrafter"/>
</dbReference>
<protein>
    <recommendedName>
        <fullName evidence="9">Helicase</fullName>
    </recommendedName>
</protein>
<dbReference type="InterPro" id="IPR038718">
    <property type="entry name" value="SNF2-like_sf"/>
</dbReference>
<dbReference type="STRING" id="92696.A0A4V6N719"/>
<gene>
    <name evidence="7" type="ORF">EIP91_007641</name>
</gene>
<name>A0A4V6N719_9APHY</name>
<keyword evidence="2" id="KW-0378">Hydrolase</keyword>
<feature type="compositionally biased region" description="Basic residues" evidence="4">
    <location>
        <begin position="36"/>
        <end position="51"/>
    </location>
</feature>
<dbReference type="Pfam" id="PF00176">
    <property type="entry name" value="SNF2-rel_dom"/>
    <property type="match status" value="1"/>
</dbReference>
<dbReference type="InterPro" id="IPR049730">
    <property type="entry name" value="SNF2/RAD54-like_C"/>
</dbReference>
<feature type="compositionally biased region" description="Basic residues" evidence="4">
    <location>
        <begin position="262"/>
        <end position="272"/>
    </location>
</feature>
<feature type="region of interest" description="Disordered" evidence="4">
    <location>
        <begin position="243"/>
        <end position="281"/>
    </location>
</feature>
<dbReference type="Gene3D" id="3.40.50.300">
    <property type="entry name" value="P-loop containing nucleotide triphosphate hydrolases"/>
    <property type="match status" value="2"/>
</dbReference>
<dbReference type="Gene3D" id="3.40.50.10810">
    <property type="entry name" value="Tandem AAA-ATPase domain"/>
    <property type="match status" value="1"/>
</dbReference>
<dbReference type="PANTHER" id="PTHR47161">
    <property type="entry name" value="LYMPHOID-SPECIFIC HELICASE"/>
    <property type="match status" value="1"/>
</dbReference>
<proteinExistence type="predicted"/>
<dbReference type="Proteomes" id="UP000292702">
    <property type="component" value="Unassembled WGS sequence"/>
</dbReference>
<dbReference type="PANTHER" id="PTHR47161:SF1">
    <property type="entry name" value="LYMPHOID-SPECIFIC HELICASE"/>
    <property type="match status" value="1"/>
</dbReference>
<feature type="region of interest" description="Disordered" evidence="4">
    <location>
        <begin position="27"/>
        <end position="64"/>
    </location>
</feature>
<evidence type="ECO:0000259" key="6">
    <source>
        <dbReference type="PROSITE" id="PS51194"/>
    </source>
</evidence>
<dbReference type="PROSITE" id="PS51192">
    <property type="entry name" value="HELICASE_ATP_BIND_1"/>
    <property type="match status" value="1"/>
</dbReference>
<comment type="caution">
    <text evidence="7">The sequence shown here is derived from an EMBL/GenBank/DDBJ whole genome shotgun (WGS) entry which is preliminary data.</text>
</comment>
<dbReference type="InterPro" id="IPR027417">
    <property type="entry name" value="P-loop_NTPase"/>
</dbReference>
<keyword evidence="1" id="KW-0547">Nucleotide-binding</keyword>
<dbReference type="GO" id="GO:0005721">
    <property type="term" value="C:pericentric heterochromatin"/>
    <property type="evidence" value="ECO:0007669"/>
    <property type="project" value="TreeGrafter"/>
</dbReference>
<keyword evidence="3" id="KW-0067">ATP-binding</keyword>
<feature type="domain" description="Helicase ATP-binding" evidence="5">
    <location>
        <begin position="71"/>
        <end position="148"/>
    </location>
</feature>
<evidence type="ECO:0008006" key="9">
    <source>
        <dbReference type="Google" id="ProtNLM"/>
    </source>
</evidence>
<evidence type="ECO:0000256" key="2">
    <source>
        <dbReference type="ARBA" id="ARBA00022801"/>
    </source>
</evidence>
<feature type="domain" description="Helicase C-terminal" evidence="6">
    <location>
        <begin position="369"/>
        <end position="524"/>
    </location>
</feature>
<evidence type="ECO:0000313" key="8">
    <source>
        <dbReference type="Proteomes" id="UP000292702"/>
    </source>
</evidence>
<evidence type="ECO:0000256" key="3">
    <source>
        <dbReference type="ARBA" id="ARBA00022840"/>
    </source>
</evidence>
<dbReference type="InterPro" id="IPR000330">
    <property type="entry name" value="SNF2_N"/>
</dbReference>
<dbReference type="GO" id="GO:0031508">
    <property type="term" value="P:pericentric heterochromatin formation"/>
    <property type="evidence" value="ECO:0007669"/>
    <property type="project" value="TreeGrafter"/>
</dbReference>
<evidence type="ECO:0000313" key="7">
    <source>
        <dbReference type="EMBL" id="TCD61977.1"/>
    </source>
</evidence>
<dbReference type="EMBL" id="RWJN01000413">
    <property type="protein sequence ID" value="TCD61977.1"/>
    <property type="molecule type" value="Genomic_DNA"/>
</dbReference>
<dbReference type="OrthoDB" id="5857104at2759"/>
<sequence length="632" mass="71358">ERAELRSTVMVLPEKDRAKFWLGVQGIRNGSGKSSARGKGRGRPKGGKAKKPPPTPVDEDEDPHPHMKTLFPVVITTYEMLMKDRAYLAAYKWGFIVVDEGHRLKNMDCKLMQEIKQITADGRMVLTGTPLHNNLAELWSLLNFVLPDIFSDLYTFQDWFNLPAMQASASSARSSRVIHSLHAILRPFLLRRLKVDVETNLPPKKEYVLYAPLSQRQHEVYDAIVQGGLRALLLQEQGVKAPAEEKETVDADADDEEVGTRTRSKKRGRPPKKRYDVDGDDDEYFKKLESGELEANEEKERVERDQRAGRDWQYKTQLKKVNNMKLQNTVMQLRKVCSHPFLFDWPLDPVSMQPVLNEELSSISGKMMVLDRLLSELFKRKHKVLLFSQFTTMLDIIEDWATEFKGWTLCRIDGSTPMADRRDAVDRFQNGGDDTDAPRLFLLSTRAGGLGLNLVAADTVIFYDQDWNPQMDLQAQDRAHRIGQTKPVLIFRLVSAHTIETKIMQRATEKRKLEALVIAKGKFKAPTAGVGARPSRPETMAEMAAALLRLEGEKIQIVPDTAAGKASVISDEDLDMLLDRSPEVFVDRGKGWTSAEKEREGEARKAAFAVYEASSSEGNDALADMMGEAITE</sequence>
<dbReference type="CDD" id="cd18793">
    <property type="entry name" value="SF2_C_SNF"/>
    <property type="match status" value="1"/>
</dbReference>
<dbReference type="GO" id="GO:0003682">
    <property type="term" value="F:chromatin binding"/>
    <property type="evidence" value="ECO:0007669"/>
    <property type="project" value="TreeGrafter"/>
</dbReference>
<dbReference type="SUPFAM" id="SSF52540">
    <property type="entry name" value="P-loop containing nucleoside triphosphate hydrolases"/>
    <property type="match status" value="2"/>
</dbReference>
<dbReference type="GO" id="GO:0016787">
    <property type="term" value="F:hydrolase activity"/>
    <property type="evidence" value="ECO:0007669"/>
    <property type="project" value="UniProtKB-KW"/>
</dbReference>
<evidence type="ECO:0000256" key="4">
    <source>
        <dbReference type="SAM" id="MobiDB-lite"/>
    </source>
</evidence>
<evidence type="ECO:0000259" key="5">
    <source>
        <dbReference type="PROSITE" id="PS51192"/>
    </source>
</evidence>
<accession>A0A4V6N719</accession>
<dbReference type="GO" id="GO:0006346">
    <property type="term" value="P:DNA methylation-dependent constitutive heterochromatin formation"/>
    <property type="evidence" value="ECO:0007669"/>
    <property type="project" value="TreeGrafter"/>
</dbReference>
<organism evidence="7 8">
    <name type="scientific">Steccherinum ochraceum</name>
    <dbReference type="NCBI Taxonomy" id="92696"/>
    <lineage>
        <taxon>Eukaryota</taxon>
        <taxon>Fungi</taxon>
        <taxon>Dikarya</taxon>
        <taxon>Basidiomycota</taxon>
        <taxon>Agaricomycotina</taxon>
        <taxon>Agaricomycetes</taxon>
        <taxon>Polyporales</taxon>
        <taxon>Steccherinaceae</taxon>
        <taxon>Steccherinum</taxon>
    </lineage>
</organism>
<dbReference type="Pfam" id="PF00271">
    <property type="entry name" value="Helicase_C"/>
    <property type="match status" value="1"/>
</dbReference>
<dbReference type="SMART" id="SM00490">
    <property type="entry name" value="HELICc"/>
    <property type="match status" value="1"/>
</dbReference>
<dbReference type="PROSITE" id="PS51194">
    <property type="entry name" value="HELICASE_CTER"/>
    <property type="match status" value="1"/>
</dbReference>
<evidence type="ECO:0000256" key="1">
    <source>
        <dbReference type="ARBA" id="ARBA00022741"/>
    </source>
</evidence>
<keyword evidence="8" id="KW-1185">Reference proteome</keyword>
<feature type="non-terminal residue" evidence="7">
    <location>
        <position position="1"/>
    </location>
</feature>
<dbReference type="GO" id="GO:0005634">
    <property type="term" value="C:nucleus"/>
    <property type="evidence" value="ECO:0007669"/>
    <property type="project" value="TreeGrafter"/>
</dbReference>
<dbReference type="InterPro" id="IPR001650">
    <property type="entry name" value="Helicase_C-like"/>
</dbReference>